<organism evidence="4 5">
    <name type="scientific">Hyaloscypha bicolor E</name>
    <dbReference type="NCBI Taxonomy" id="1095630"/>
    <lineage>
        <taxon>Eukaryota</taxon>
        <taxon>Fungi</taxon>
        <taxon>Dikarya</taxon>
        <taxon>Ascomycota</taxon>
        <taxon>Pezizomycotina</taxon>
        <taxon>Leotiomycetes</taxon>
        <taxon>Helotiales</taxon>
        <taxon>Hyaloscyphaceae</taxon>
        <taxon>Hyaloscypha</taxon>
        <taxon>Hyaloscypha bicolor</taxon>
    </lineage>
</organism>
<keyword evidence="2" id="KW-0812">Transmembrane</keyword>
<evidence type="ECO:0000313" key="4">
    <source>
        <dbReference type="EMBL" id="PMD64891.1"/>
    </source>
</evidence>
<feature type="signal peptide" evidence="3">
    <location>
        <begin position="1"/>
        <end position="22"/>
    </location>
</feature>
<dbReference type="Proteomes" id="UP000235371">
    <property type="component" value="Unassembled WGS sequence"/>
</dbReference>
<accession>A0A2J6TPE1</accession>
<sequence length="437" mass="46875">MRPSLVSTVLFLLTAFTPSSIAIESLPNSPCSVQCGNVQGSTTGSDIVCNNGDFASTATGITFQSCVTCQLGSTYVDPATKKTDLQFALYNLRYAVSWCLFGYPNNTNVPSTPCTTSTACQPIENAIEFDSLNAAAATYSYCALMSTIAVPKCEACLAQQTDQFYINNFVIALNGACQQQPTPGHIVSLQGSLFSTTTVNITSPTPTPSGTYTPSNAKFTLGAKIGIAVGGIIILLAIVGACIIWRGRRRRRSFLLRHQQQTGYAEWVAAQQSIRSEPPSATSPNGASRSPRRDMFEASMGATGSGGAFFDSPQSQRPLVSSMPWGGGMSEDMSPANEKVYFSPYSSNYNSPVSATDQIQTVGQQWPLDGKDTVAGTSGFGRIHQHRSRSREKKDSKEDHFEMQVVAPTLQHPGHGRQDSVKSLGLTEEDHQRGDAV</sequence>
<dbReference type="AlphaFoldDB" id="A0A2J6TPE1"/>
<dbReference type="STRING" id="1095630.A0A2J6TPE1"/>
<evidence type="ECO:0008006" key="6">
    <source>
        <dbReference type="Google" id="ProtNLM"/>
    </source>
</evidence>
<gene>
    <name evidence="4" type="ORF">K444DRAFT_608572</name>
</gene>
<feature type="region of interest" description="Disordered" evidence="1">
    <location>
        <begin position="297"/>
        <end position="326"/>
    </location>
</feature>
<feature type="transmembrane region" description="Helical" evidence="2">
    <location>
        <begin position="225"/>
        <end position="245"/>
    </location>
</feature>
<dbReference type="EMBL" id="KZ613747">
    <property type="protein sequence ID" value="PMD64891.1"/>
    <property type="molecule type" value="Genomic_DNA"/>
</dbReference>
<evidence type="ECO:0000256" key="2">
    <source>
        <dbReference type="SAM" id="Phobius"/>
    </source>
</evidence>
<keyword evidence="2" id="KW-1133">Transmembrane helix</keyword>
<dbReference type="InParanoid" id="A0A2J6TPE1"/>
<keyword evidence="3" id="KW-0732">Signal</keyword>
<evidence type="ECO:0000256" key="3">
    <source>
        <dbReference type="SAM" id="SignalP"/>
    </source>
</evidence>
<evidence type="ECO:0000313" key="5">
    <source>
        <dbReference type="Proteomes" id="UP000235371"/>
    </source>
</evidence>
<evidence type="ECO:0000256" key="1">
    <source>
        <dbReference type="SAM" id="MobiDB-lite"/>
    </source>
</evidence>
<feature type="compositionally biased region" description="Basic and acidic residues" evidence="1">
    <location>
        <begin position="428"/>
        <end position="437"/>
    </location>
</feature>
<dbReference type="OrthoDB" id="5239590at2759"/>
<feature type="region of interest" description="Disordered" evidence="1">
    <location>
        <begin position="377"/>
        <end position="437"/>
    </location>
</feature>
<keyword evidence="5" id="KW-1185">Reference proteome</keyword>
<reference evidence="4 5" key="1">
    <citation type="submission" date="2016-04" db="EMBL/GenBank/DDBJ databases">
        <title>A degradative enzymes factory behind the ericoid mycorrhizal symbiosis.</title>
        <authorList>
            <consortium name="DOE Joint Genome Institute"/>
            <person name="Martino E."/>
            <person name="Morin E."/>
            <person name="Grelet G."/>
            <person name="Kuo A."/>
            <person name="Kohler A."/>
            <person name="Daghino S."/>
            <person name="Barry K."/>
            <person name="Choi C."/>
            <person name="Cichocki N."/>
            <person name="Clum A."/>
            <person name="Copeland A."/>
            <person name="Hainaut M."/>
            <person name="Haridas S."/>
            <person name="Labutti K."/>
            <person name="Lindquist E."/>
            <person name="Lipzen A."/>
            <person name="Khouja H.-R."/>
            <person name="Murat C."/>
            <person name="Ohm R."/>
            <person name="Olson A."/>
            <person name="Spatafora J."/>
            <person name="Veneault-Fourrey C."/>
            <person name="Henrissat B."/>
            <person name="Grigoriev I."/>
            <person name="Martin F."/>
            <person name="Perotto S."/>
        </authorList>
    </citation>
    <scope>NUCLEOTIDE SEQUENCE [LARGE SCALE GENOMIC DNA]</scope>
    <source>
        <strain evidence="4 5">E</strain>
    </source>
</reference>
<protein>
    <recommendedName>
        <fullName evidence="6">LPXTG-domain-containing protein</fullName>
    </recommendedName>
</protein>
<feature type="region of interest" description="Disordered" evidence="1">
    <location>
        <begin position="273"/>
        <end position="292"/>
    </location>
</feature>
<keyword evidence="2" id="KW-0472">Membrane</keyword>
<feature type="chain" id="PRO_5014387761" description="LPXTG-domain-containing protein" evidence="3">
    <location>
        <begin position="23"/>
        <end position="437"/>
    </location>
</feature>
<dbReference type="RefSeq" id="XP_024741795.1">
    <property type="nucleotide sequence ID" value="XM_024879410.1"/>
</dbReference>
<feature type="compositionally biased region" description="Polar residues" evidence="1">
    <location>
        <begin position="273"/>
        <end position="288"/>
    </location>
</feature>
<feature type="compositionally biased region" description="Basic and acidic residues" evidence="1">
    <location>
        <begin position="392"/>
        <end position="402"/>
    </location>
</feature>
<name>A0A2J6TPE1_9HELO</name>
<dbReference type="GeneID" id="36587487"/>
<proteinExistence type="predicted"/>